<comment type="similarity">
    <text evidence="2">Belongs to the PhyH family.</text>
</comment>
<sequence length="302" mass="33892">MSYRPEEPGNNSIINSDVGTYAKLFNKKVDPHNEDLIHSVIENGFVILENMFTEAEVEEACQELKRLSESDAAGPASSGGRNKFEGFRTNRIYALLNKSRVFDKFVAHPKIVALNDYFFDPGWLVSTFQSITLQSGAEAQTLHHDDGYITVPRPHRPFGSAIMISLDAYTEFNGSTVVVPKSHEWGPDRIPSRAEALPVVMPRGSIVFFLGTLWHGGGQNTSDHERRALTVQYCQPWVRPIENQILAVNFGRLPEIPKHIVDMMGYQVGKPFIGFVNGESPLKAAQRHLKRWKESNVISSKL</sequence>
<evidence type="ECO:0000256" key="1">
    <source>
        <dbReference type="ARBA" id="ARBA00001962"/>
    </source>
</evidence>
<dbReference type="OrthoDB" id="445007at2759"/>
<keyword evidence="6" id="KW-1185">Reference proteome</keyword>
<proteinExistence type="inferred from homology"/>
<dbReference type="Pfam" id="PF05721">
    <property type="entry name" value="PhyH"/>
    <property type="match status" value="1"/>
</dbReference>
<evidence type="ECO:0000256" key="3">
    <source>
        <dbReference type="ARBA" id="ARBA00022723"/>
    </source>
</evidence>
<evidence type="ECO:0000256" key="2">
    <source>
        <dbReference type="ARBA" id="ARBA00005830"/>
    </source>
</evidence>
<evidence type="ECO:0000313" key="6">
    <source>
        <dbReference type="Proteomes" id="UP000720189"/>
    </source>
</evidence>
<reference evidence="5" key="1">
    <citation type="journal article" date="2021" name="Nat. Commun.">
        <title>Genetic determinants of endophytism in the Arabidopsis root mycobiome.</title>
        <authorList>
            <person name="Mesny F."/>
            <person name="Miyauchi S."/>
            <person name="Thiergart T."/>
            <person name="Pickel B."/>
            <person name="Atanasova L."/>
            <person name="Karlsson M."/>
            <person name="Huettel B."/>
            <person name="Barry K.W."/>
            <person name="Haridas S."/>
            <person name="Chen C."/>
            <person name="Bauer D."/>
            <person name="Andreopoulos W."/>
            <person name="Pangilinan J."/>
            <person name="LaButti K."/>
            <person name="Riley R."/>
            <person name="Lipzen A."/>
            <person name="Clum A."/>
            <person name="Drula E."/>
            <person name="Henrissat B."/>
            <person name="Kohler A."/>
            <person name="Grigoriev I.V."/>
            <person name="Martin F.M."/>
            <person name="Hacquard S."/>
        </authorList>
    </citation>
    <scope>NUCLEOTIDE SEQUENCE</scope>
    <source>
        <strain evidence="5">MPI-CAGE-AT-0023</strain>
    </source>
</reference>
<comment type="cofactor">
    <cofactor evidence="1">
        <name>Fe cation</name>
        <dbReference type="ChEBI" id="CHEBI:24875"/>
    </cofactor>
</comment>
<dbReference type="Proteomes" id="UP000720189">
    <property type="component" value="Unassembled WGS sequence"/>
</dbReference>
<evidence type="ECO:0000256" key="4">
    <source>
        <dbReference type="ARBA" id="ARBA00023004"/>
    </source>
</evidence>
<dbReference type="GeneID" id="70226871"/>
<dbReference type="SUPFAM" id="SSF51197">
    <property type="entry name" value="Clavaminate synthase-like"/>
    <property type="match status" value="1"/>
</dbReference>
<comment type="caution">
    <text evidence="5">The sequence shown here is derived from an EMBL/GenBank/DDBJ whole genome shotgun (WGS) entry which is preliminary data.</text>
</comment>
<protein>
    <recommendedName>
        <fullName evidence="7">Phytanoyl-CoA dioxygenase</fullName>
    </recommendedName>
</protein>
<dbReference type="EMBL" id="JAGMUX010000040">
    <property type="protein sequence ID" value="KAH7205116.1"/>
    <property type="molecule type" value="Genomic_DNA"/>
</dbReference>
<accession>A0A9P9JSN6</accession>
<dbReference type="PANTHER" id="PTHR20883">
    <property type="entry name" value="PHYTANOYL-COA DIOXYGENASE DOMAIN CONTAINING 1"/>
    <property type="match status" value="1"/>
</dbReference>
<keyword evidence="3" id="KW-0479">Metal-binding</keyword>
<dbReference type="Gene3D" id="2.60.120.620">
    <property type="entry name" value="q2cbj1_9rhob like domain"/>
    <property type="match status" value="1"/>
</dbReference>
<evidence type="ECO:0008006" key="7">
    <source>
        <dbReference type="Google" id="ProtNLM"/>
    </source>
</evidence>
<gene>
    <name evidence="5" type="ORF">BKA55DRAFT_629165</name>
</gene>
<keyword evidence="4" id="KW-0408">Iron</keyword>
<organism evidence="5 6">
    <name type="scientific">Fusarium redolens</name>
    <dbReference type="NCBI Taxonomy" id="48865"/>
    <lineage>
        <taxon>Eukaryota</taxon>
        <taxon>Fungi</taxon>
        <taxon>Dikarya</taxon>
        <taxon>Ascomycota</taxon>
        <taxon>Pezizomycotina</taxon>
        <taxon>Sordariomycetes</taxon>
        <taxon>Hypocreomycetidae</taxon>
        <taxon>Hypocreales</taxon>
        <taxon>Nectriaceae</taxon>
        <taxon>Fusarium</taxon>
        <taxon>Fusarium redolens species complex</taxon>
    </lineage>
</organism>
<dbReference type="PANTHER" id="PTHR20883:SF15">
    <property type="entry name" value="PHYTANOYL-COA DIOXYGENASE DOMAIN-CONTAINING PROTEIN 1"/>
    <property type="match status" value="1"/>
</dbReference>
<dbReference type="AlphaFoldDB" id="A0A9P9JSN6"/>
<dbReference type="GO" id="GO:0046872">
    <property type="term" value="F:metal ion binding"/>
    <property type="evidence" value="ECO:0007669"/>
    <property type="project" value="UniProtKB-KW"/>
</dbReference>
<dbReference type="RefSeq" id="XP_046040888.1">
    <property type="nucleotide sequence ID" value="XM_046196917.1"/>
</dbReference>
<dbReference type="InterPro" id="IPR008775">
    <property type="entry name" value="Phytyl_CoA_dOase-like"/>
</dbReference>
<evidence type="ECO:0000313" key="5">
    <source>
        <dbReference type="EMBL" id="KAH7205116.1"/>
    </source>
</evidence>
<name>A0A9P9JSN6_FUSRE</name>